<dbReference type="SMART" id="SM00255">
    <property type="entry name" value="TIR"/>
    <property type="match status" value="1"/>
</dbReference>
<feature type="domain" description="TIR" evidence="2">
    <location>
        <begin position="8"/>
        <end position="143"/>
    </location>
</feature>
<protein>
    <submittedName>
        <fullName evidence="3">TIR domain-containing protein</fullName>
    </submittedName>
</protein>
<dbReference type="Pfam" id="PF13676">
    <property type="entry name" value="TIR_2"/>
    <property type="match status" value="1"/>
</dbReference>
<dbReference type="GO" id="GO:0007165">
    <property type="term" value="P:signal transduction"/>
    <property type="evidence" value="ECO:0007669"/>
    <property type="project" value="InterPro"/>
</dbReference>
<dbReference type="Proteomes" id="UP000323505">
    <property type="component" value="Unassembled WGS sequence"/>
</dbReference>
<dbReference type="Gene3D" id="3.40.50.10140">
    <property type="entry name" value="Toll/interleukin-1 receptor homology (TIR) domain"/>
    <property type="match status" value="1"/>
</dbReference>
<dbReference type="InterPro" id="IPR015943">
    <property type="entry name" value="WD40/YVTN_repeat-like_dom_sf"/>
</dbReference>
<sequence length="590" mass="63859">MTEPETHYGWDVFISYAREDYRKARDLADDLQKCVTAKGVPPRVFLDVDRDGTPVGVDWVQYLEKALRGSRYIVALYTQRYFSKGVCLSELQEAIRLTDAKKAQLIPVLMEDAAQEKIAFIANRINWLPVTHPKWFDQLRDALDLRPAASGRKLRFETTVADAVVNHTLPTVRVTVVGADGAPVPESGEPVALTVVPPGPGLNGTLVASTVRGAAEFADLSFRAPVQSVRFVAEAPGCEPAESPPIQVNPPPRPGRTRPADQDRDPPQIMTSGRPFFFSDARALVVLDDDRLTVHGFERRSRVNGAVQLAAPPRLWARGARRLAVVDWTGRVVVATPDGHARAVDLARAPGLAVPGALAFDGSTLLVGMWNGTIWSLAEDAEPEVLIEHPAGVQHLAVDGPSRWGGGGRLLVADLDGTLTAYEGGRPRAEYPLERLLLGVHRGPGHTILLGERHIYRLDDGASRPLVAELPVQPAADALIGPELSIALNDEGVGVSFDTELGVHLGFRTVPGARPVCATRDGRLVVFEYPDRSHVLMCDGRIGVTSAYPLAISADGRTVATSDGQRILILPTEELHTDAAEPEPSREETT</sequence>
<evidence type="ECO:0000313" key="3">
    <source>
        <dbReference type="EMBL" id="TYK43654.1"/>
    </source>
</evidence>
<dbReference type="AlphaFoldDB" id="A0A5D3F6Y4"/>
<comment type="caution">
    <text evidence="3">The sequence shown here is derived from an EMBL/GenBank/DDBJ whole genome shotgun (WGS) entry which is preliminary data.</text>
</comment>
<dbReference type="SUPFAM" id="SSF50998">
    <property type="entry name" value="Quinoprotein alcohol dehydrogenase-like"/>
    <property type="match status" value="1"/>
</dbReference>
<dbReference type="PROSITE" id="PS50104">
    <property type="entry name" value="TIR"/>
    <property type="match status" value="1"/>
</dbReference>
<organism evidence="3 4">
    <name type="scientific">Actinomadura decatromicini</name>
    <dbReference type="NCBI Taxonomy" id="2604572"/>
    <lineage>
        <taxon>Bacteria</taxon>
        <taxon>Bacillati</taxon>
        <taxon>Actinomycetota</taxon>
        <taxon>Actinomycetes</taxon>
        <taxon>Streptosporangiales</taxon>
        <taxon>Thermomonosporaceae</taxon>
        <taxon>Actinomadura</taxon>
    </lineage>
</organism>
<evidence type="ECO:0000259" key="2">
    <source>
        <dbReference type="PROSITE" id="PS50104"/>
    </source>
</evidence>
<keyword evidence="4" id="KW-1185">Reference proteome</keyword>
<evidence type="ECO:0000256" key="1">
    <source>
        <dbReference type="SAM" id="MobiDB-lite"/>
    </source>
</evidence>
<accession>A0A5D3F6Y4</accession>
<dbReference type="EMBL" id="VSRQ01000010">
    <property type="protein sequence ID" value="TYK43654.1"/>
    <property type="molecule type" value="Genomic_DNA"/>
</dbReference>
<gene>
    <name evidence="3" type="ORF">FXF68_36485</name>
</gene>
<feature type="region of interest" description="Disordered" evidence="1">
    <location>
        <begin position="236"/>
        <end position="268"/>
    </location>
</feature>
<reference evidence="3 4" key="1">
    <citation type="submission" date="2019-08" db="EMBL/GenBank/DDBJ databases">
        <title>Actinomadura sp. nov. CYP1-5 isolated from mountain soil.</title>
        <authorList>
            <person name="Songsumanus A."/>
            <person name="Kuncharoen N."/>
            <person name="Kudo T."/>
            <person name="Yuki M."/>
            <person name="Igarashi Y."/>
            <person name="Tanasupawat S."/>
        </authorList>
    </citation>
    <scope>NUCLEOTIDE SEQUENCE [LARGE SCALE GENOMIC DNA]</scope>
    <source>
        <strain evidence="3 4">CYP1-5</strain>
    </source>
</reference>
<dbReference type="InterPro" id="IPR000157">
    <property type="entry name" value="TIR_dom"/>
</dbReference>
<dbReference type="InterPro" id="IPR011047">
    <property type="entry name" value="Quinoprotein_ADH-like_sf"/>
</dbReference>
<dbReference type="InterPro" id="IPR035897">
    <property type="entry name" value="Toll_tir_struct_dom_sf"/>
</dbReference>
<name>A0A5D3F6Y4_9ACTN</name>
<dbReference type="Gene3D" id="2.130.10.10">
    <property type="entry name" value="YVTN repeat-like/Quinoprotein amine dehydrogenase"/>
    <property type="match status" value="1"/>
</dbReference>
<dbReference type="RefSeq" id="WP_148767401.1">
    <property type="nucleotide sequence ID" value="NZ_VSRQ01000010.1"/>
</dbReference>
<proteinExistence type="predicted"/>
<evidence type="ECO:0000313" key="4">
    <source>
        <dbReference type="Proteomes" id="UP000323505"/>
    </source>
</evidence>
<dbReference type="SUPFAM" id="SSF52200">
    <property type="entry name" value="Toll/Interleukin receptor TIR domain"/>
    <property type="match status" value="1"/>
</dbReference>